<dbReference type="SMART" id="SM00089">
    <property type="entry name" value="PKD"/>
    <property type="match status" value="1"/>
</dbReference>
<protein>
    <recommendedName>
        <fullName evidence="1">PKD domain-containing protein</fullName>
    </recommendedName>
</protein>
<dbReference type="Pfam" id="PF18911">
    <property type="entry name" value="PKD_4"/>
    <property type="match status" value="1"/>
</dbReference>
<dbReference type="Gene3D" id="2.60.40.10">
    <property type="entry name" value="Immunoglobulins"/>
    <property type="match status" value="1"/>
</dbReference>
<dbReference type="AlphaFoldDB" id="A0A0S7XQC2"/>
<accession>A0A0S7XQC2</accession>
<feature type="domain" description="PKD" evidence="1">
    <location>
        <begin position="176"/>
        <end position="246"/>
    </location>
</feature>
<dbReference type="InterPro" id="IPR022409">
    <property type="entry name" value="PKD/Chitinase_dom"/>
</dbReference>
<organism evidence="2 3">
    <name type="scientific">candidate division KD3-62 bacterium DG_56</name>
    <dbReference type="NCBI Taxonomy" id="1704032"/>
    <lineage>
        <taxon>Bacteria</taxon>
        <taxon>candidate division KD3-62</taxon>
    </lineage>
</organism>
<evidence type="ECO:0000313" key="2">
    <source>
        <dbReference type="EMBL" id="KPJ64632.1"/>
    </source>
</evidence>
<name>A0A0S7XQC2_9BACT</name>
<dbReference type="InterPro" id="IPR013783">
    <property type="entry name" value="Ig-like_fold"/>
</dbReference>
<dbReference type="CDD" id="cd00146">
    <property type="entry name" value="PKD"/>
    <property type="match status" value="1"/>
</dbReference>
<dbReference type="Proteomes" id="UP000052020">
    <property type="component" value="Unassembled WGS sequence"/>
</dbReference>
<dbReference type="SUPFAM" id="SSF49299">
    <property type="entry name" value="PKD domain"/>
    <property type="match status" value="1"/>
</dbReference>
<dbReference type="PROSITE" id="PS50093">
    <property type="entry name" value="PKD"/>
    <property type="match status" value="1"/>
</dbReference>
<sequence>MVIPANADETQWTINLRLHGPVSRLSDPATYLGVRAGATDDYDQGVDASNPAPPPPGGDSVDLYFLRAGWPGQDDWAQDWRSALAPNTSRTWFEVHATSTHPGQHVLSWVLGAGFADWEPPVHYSLLLYDEGESPDPTGGTSYDMRAQSSLTFYHAAGDSVHYFHVTVDSTIGEPPICLFTWAPTTPHEGQLVDFDGRASSDPDGTIVSWDWDFDDGASGSGDQVTHSYATPGDYALTLTVTDDDGLSETCGHSLHVAPSLCFDLEGNCWHLITIPCSAVDDDPWEVFDELRPPHQTLDLLRGNLHRYDHDLQGYVTYYPSAPAGFGPVTPGDGYWLWLFEDATICYGAECSGSPEAVHFPSAGWYLMGSPQAADTYFDDTLWYQAGTGPFPFSAIMDLWVQDPLFGYSCDLLGYFTAGLEGTDHDHYLRAFKGYWLCTFVGDVMVEVPPPQSPD</sequence>
<proteinExistence type="predicted"/>
<comment type="caution">
    <text evidence="2">The sequence shown here is derived from an EMBL/GenBank/DDBJ whole genome shotgun (WGS) entry which is preliminary data.</text>
</comment>
<evidence type="ECO:0000313" key="3">
    <source>
        <dbReference type="Proteomes" id="UP000052020"/>
    </source>
</evidence>
<dbReference type="InterPro" id="IPR035986">
    <property type="entry name" value="PKD_dom_sf"/>
</dbReference>
<gene>
    <name evidence="2" type="ORF">AMK68_01090</name>
</gene>
<dbReference type="InterPro" id="IPR000601">
    <property type="entry name" value="PKD_dom"/>
</dbReference>
<dbReference type="EMBL" id="LIZY01000015">
    <property type="protein sequence ID" value="KPJ64632.1"/>
    <property type="molecule type" value="Genomic_DNA"/>
</dbReference>
<reference evidence="2 3" key="1">
    <citation type="journal article" date="2015" name="Microbiome">
        <title>Genomic resolution of linkages in carbon, nitrogen, and sulfur cycling among widespread estuary sediment bacteria.</title>
        <authorList>
            <person name="Baker B.J."/>
            <person name="Lazar C.S."/>
            <person name="Teske A.P."/>
            <person name="Dick G.J."/>
        </authorList>
    </citation>
    <scope>NUCLEOTIDE SEQUENCE [LARGE SCALE GENOMIC DNA]</scope>
    <source>
        <strain evidence="2">DG_56</strain>
    </source>
</reference>
<evidence type="ECO:0000259" key="1">
    <source>
        <dbReference type="PROSITE" id="PS50093"/>
    </source>
</evidence>